<feature type="region of interest" description="Disordered" evidence="8">
    <location>
        <begin position="105"/>
        <end position="124"/>
    </location>
</feature>
<dbReference type="eggNOG" id="KOG0305">
    <property type="taxonomic scope" value="Eukaryota"/>
</dbReference>
<dbReference type="InterPro" id="IPR036322">
    <property type="entry name" value="WD40_repeat_dom_sf"/>
</dbReference>
<evidence type="ECO:0000256" key="5">
    <source>
        <dbReference type="ARBA" id="ARBA00022776"/>
    </source>
</evidence>
<dbReference type="FunFam" id="2.130.10.10:FF:000098">
    <property type="entry name" value="WD repeat-containing protein slp1"/>
    <property type="match status" value="1"/>
</dbReference>
<feature type="domain" description="CDC20/Fizzy WD40" evidence="9">
    <location>
        <begin position="236"/>
        <end position="523"/>
    </location>
</feature>
<protein>
    <submittedName>
        <fullName evidence="11">WD40-repeat-containing domain protein</fullName>
    </submittedName>
</protein>
<dbReference type="PANTHER" id="PTHR19918:SF8">
    <property type="entry name" value="FI02843P"/>
    <property type="match status" value="1"/>
</dbReference>
<dbReference type="GO" id="GO:1990757">
    <property type="term" value="F:ubiquitin ligase activator activity"/>
    <property type="evidence" value="ECO:0007669"/>
    <property type="project" value="EnsemblFungi"/>
</dbReference>
<evidence type="ECO:0000313" key="11">
    <source>
        <dbReference type="EMBL" id="RDW24027.1"/>
    </source>
</evidence>
<sequence length="550" mass="60791">MSTKSPVTPRYGPAFSLTSPNSHPPHPHHYTKDSYSKDSSFLNASNSCSIKNSLSDYSTADYSSFSIKSDFSKPKSLFKSPKKPQSVIDSTPSILQLNVVTNDWSSKTNISNNNSQLSPKKKKAVTDRFIPKVVGVTKLDERPETRDTSSDPRESLASSDTAVKKPSNSSRETLRSSHDREIADACGISLSHRILEFQPAPPSRTHDLRSVYNRPVKPSVAAVNRRKVPTCPERVLDAPGILDDYYLNLLDWSCGNQVAVALEKAVYVWNAETGSVGELLESRDYISSVKWSCDGAYLSVGLGSGEVQIWDVEEQTKLRSMFGQTSRVGVTCWDRHILSSGSRDGHIFNHDVRIAQHKVSEMNHHQGEVCGLDWRSDSSQLASGGNDNTVCIWDARSTVPKFTKTNHKAAVKAVAWCPWQMNLLATGGGTYDKYIHFWNTTTGARVNSIDTGSQVTSIKWSQHYKELVSTHGFPNNNLSIWSYPSCTKIVDVVAHDSRVLHATLSPDGQTLATCASDENLKFWKIFESTKKSAGKEGVIQSKEISTVGIR</sequence>
<evidence type="ECO:0000256" key="4">
    <source>
        <dbReference type="ARBA" id="ARBA00022737"/>
    </source>
</evidence>
<dbReference type="PROSITE" id="PS50082">
    <property type="entry name" value="WD_REPEATS_2"/>
    <property type="match status" value="3"/>
</dbReference>
<dbReference type="KEGG" id="yli:2909284"/>
<dbReference type="Pfam" id="PF24807">
    <property type="entry name" value="WD40_CDC20-Fz"/>
    <property type="match status" value="1"/>
</dbReference>
<dbReference type="EMBL" id="KZ859053">
    <property type="protein sequence ID" value="RDW24027.1"/>
    <property type="molecule type" value="Genomic_DNA"/>
</dbReference>
<dbReference type="OMA" id="CSGACLN"/>
<evidence type="ECO:0000256" key="2">
    <source>
        <dbReference type="ARBA" id="ARBA00022574"/>
    </source>
</evidence>
<dbReference type="AlphaFoldDB" id="A0A1D8N9H2"/>
<dbReference type="InterPro" id="IPR015943">
    <property type="entry name" value="WD40/YVTN_repeat-like_dom_sf"/>
</dbReference>
<dbReference type="GO" id="GO:0031145">
    <property type="term" value="P:anaphase-promoting complex-dependent catabolic process"/>
    <property type="evidence" value="ECO:0007669"/>
    <property type="project" value="EnsemblFungi"/>
</dbReference>
<feature type="repeat" description="WD" evidence="7">
    <location>
        <begin position="492"/>
        <end position="525"/>
    </location>
</feature>
<name>A0A1D8N9H2_YARLL</name>
<dbReference type="SUPFAM" id="SSF50978">
    <property type="entry name" value="WD40 repeat-like"/>
    <property type="match status" value="1"/>
</dbReference>
<dbReference type="InterPro" id="IPR001680">
    <property type="entry name" value="WD40_rpt"/>
</dbReference>
<evidence type="ECO:0000256" key="8">
    <source>
        <dbReference type="SAM" id="MobiDB-lite"/>
    </source>
</evidence>
<feature type="region of interest" description="Disordered" evidence="8">
    <location>
        <begin position="1"/>
        <end position="40"/>
    </location>
</feature>
<dbReference type="PROSITE" id="PS00678">
    <property type="entry name" value="WD_REPEATS_1"/>
    <property type="match status" value="1"/>
</dbReference>
<dbReference type="PANTHER" id="PTHR19918">
    <property type="entry name" value="CELL DIVISION CYCLE 20 CDC20 FIZZY -RELATED"/>
    <property type="match status" value="1"/>
</dbReference>
<feature type="compositionally biased region" description="Polar residues" evidence="8">
    <location>
        <begin position="156"/>
        <end position="171"/>
    </location>
</feature>
<dbReference type="RefSeq" id="XP_501395.1">
    <property type="nucleotide sequence ID" value="XM_501395.1"/>
</dbReference>
<keyword evidence="2 7" id="KW-0853">WD repeat</keyword>
<dbReference type="InterPro" id="IPR056150">
    <property type="entry name" value="WD40_CDC20-Fz"/>
</dbReference>
<evidence type="ECO:0000256" key="6">
    <source>
        <dbReference type="ARBA" id="ARBA00023306"/>
    </source>
</evidence>
<reference evidence="11 13" key="2">
    <citation type="submission" date="2018-07" db="EMBL/GenBank/DDBJ databases">
        <title>Draft Genome Assemblies for Five Robust Yarrowia lipolytica Strains Exhibiting High Lipid Production and Pentose Sugar Utilization and Sugar Alcohol Secretion from Undetoxified Lignocellulosic Biomass Hydrolysates.</title>
        <authorList>
            <consortium name="DOE Joint Genome Institute"/>
            <person name="Walker C."/>
            <person name="Ryu S."/>
            <person name="Na H."/>
            <person name="Zane M."/>
            <person name="LaButti K."/>
            <person name="Lipzen A."/>
            <person name="Haridas S."/>
            <person name="Barry K."/>
            <person name="Grigoriev I.V."/>
            <person name="Quarterman J."/>
            <person name="Slininger P."/>
            <person name="Dien B."/>
            <person name="Trinh C.T."/>
        </authorList>
    </citation>
    <scope>NUCLEOTIDE SEQUENCE [LARGE SCALE GENOMIC DNA]</scope>
    <source>
        <strain evidence="11 13">YB392</strain>
    </source>
</reference>
<keyword evidence="6" id="KW-0131">Cell cycle</keyword>
<feature type="region of interest" description="Disordered" evidence="8">
    <location>
        <begin position="136"/>
        <end position="179"/>
    </location>
</feature>
<organism evidence="10 12">
    <name type="scientific">Yarrowia lipolytica</name>
    <name type="common">Candida lipolytica</name>
    <dbReference type="NCBI Taxonomy" id="4952"/>
    <lineage>
        <taxon>Eukaryota</taxon>
        <taxon>Fungi</taxon>
        <taxon>Dikarya</taxon>
        <taxon>Ascomycota</taxon>
        <taxon>Saccharomycotina</taxon>
        <taxon>Dipodascomycetes</taxon>
        <taxon>Dipodascales</taxon>
        <taxon>Dipodascales incertae sedis</taxon>
        <taxon>Yarrowia</taxon>
    </lineage>
</organism>
<dbReference type="VEuPathDB" id="FungiDB:YALI1_C04436g"/>
<dbReference type="GeneID" id="2909284"/>
<evidence type="ECO:0000256" key="3">
    <source>
        <dbReference type="ARBA" id="ARBA00022618"/>
    </source>
</evidence>
<dbReference type="InterPro" id="IPR019775">
    <property type="entry name" value="WD40_repeat_CS"/>
</dbReference>
<dbReference type="GO" id="GO:1905786">
    <property type="term" value="P:positive regulation of anaphase-promoting complex-dependent catabolic process"/>
    <property type="evidence" value="ECO:0007669"/>
    <property type="project" value="TreeGrafter"/>
</dbReference>
<dbReference type="PROSITE" id="PS50294">
    <property type="entry name" value="WD_REPEATS_REGION"/>
    <property type="match status" value="2"/>
</dbReference>
<evidence type="ECO:0000313" key="12">
    <source>
        <dbReference type="Proteomes" id="UP000182444"/>
    </source>
</evidence>
<feature type="repeat" description="WD" evidence="7">
    <location>
        <begin position="362"/>
        <end position="397"/>
    </location>
</feature>
<dbReference type="OrthoDB" id="10263272at2759"/>
<dbReference type="GO" id="GO:0033597">
    <property type="term" value="C:mitotic checkpoint complex"/>
    <property type="evidence" value="ECO:0007669"/>
    <property type="project" value="EnsemblFungi"/>
</dbReference>
<dbReference type="EMBL" id="CP017555">
    <property type="protein sequence ID" value="AOW02279.1"/>
    <property type="molecule type" value="Genomic_DNA"/>
</dbReference>
<keyword evidence="4" id="KW-0677">Repeat</keyword>
<dbReference type="SMART" id="SM00320">
    <property type="entry name" value="WD40"/>
    <property type="match status" value="6"/>
</dbReference>
<dbReference type="GO" id="GO:0005680">
    <property type="term" value="C:anaphase-promoting complex"/>
    <property type="evidence" value="ECO:0007669"/>
    <property type="project" value="TreeGrafter"/>
</dbReference>
<dbReference type="Proteomes" id="UP000182444">
    <property type="component" value="Chromosome 1C"/>
</dbReference>
<comment type="similarity">
    <text evidence="1">Belongs to the WD repeat CDC20/Fizzy family.</text>
</comment>
<reference evidence="10 12" key="1">
    <citation type="journal article" date="2016" name="PLoS ONE">
        <title>Sequence Assembly of Yarrowia lipolytica Strain W29/CLIB89 Shows Transposable Element Diversity.</title>
        <authorList>
            <person name="Magnan C."/>
            <person name="Yu J."/>
            <person name="Chang I."/>
            <person name="Jahn E."/>
            <person name="Kanomata Y."/>
            <person name="Wu J."/>
            <person name="Zeller M."/>
            <person name="Oakes M."/>
            <person name="Baldi P."/>
            <person name="Sandmeyer S."/>
        </authorList>
    </citation>
    <scope>NUCLEOTIDE SEQUENCE [LARGE SCALE GENOMIC DNA]</scope>
    <source>
        <strain evidence="10">CLIB89</strain>
        <strain evidence="12">CLIB89(W29)</strain>
    </source>
</reference>
<feature type="repeat" description="WD" evidence="7">
    <location>
        <begin position="279"/>
        <end position="320"/>
    </location>
</feature>
<feature type="compositionally biased region" description="Polar residues" evidence="8">
    <location>
        <begin position="105"/>
        <end position="118"/>
    </location>
</feature>
<accession>A0A1D8N9H2</accession>
<evidence type="ECO:0000259" key="9">
    <source>
        <dbReference type="Pfam" id="PF24807"/>
    </source>
</evidence>
<dbReference type="GO" id="GO:0051301">
    <property type="term" value="P:cell division"/>
    <property type="evidence" value="ECO:0007669"/>
    <property type="project" value="UniProtKB-KW"/>
</dbReference>
<dbReference type="InterPro" id="IPR033010">
    <property type="entry name" value="Cdc20/Fizzy"/>
</dbReference>
<keyword evidence="3" id="KW-0132">Cell division</keyword>
<dbReference type="GO" id="GO:0010997">
    <property type="term" value="F:anaphase-promoting complex binding"/>
    <property type="evidence" value="ECO:0007669"/>
    <property type="project" value="EnsemblFungi"/>
</dbReference>
<gene>
    <name evidence="11" type="ORF">B0I71DRAFT_6677</name>
    <name evidence="10" type="ORF">YALI1_C04436g</name>
</gene>
<dbReference type="VEuPathDB" id="FungiDB:YALI0_C03377g"/>
<evidence type="ECO:0000256" key="7">
    <source>
        <dbReference type="PROSITE-ProRule" id="PRU00221"/>
    </source>
</evidence>
<proteinExistence type="inferred from homology"/>
<evidence type="ECO:0000313" key="10">
    <source>
        <dbReference type="EMBL" id="AOW02279.1"/>
    </source>
</evidence>
<feature type="compositionally biased region" description="Basic and acidic residues" evidence="8">
    <location>
        <begin position="138"/>
        <end position="154"/>
    </location>
</feature>
<evidence type="ECO:0000313" key="13">
    <source>
        <dbReference type="Proteomes" id="UP000256601"/>
    </source>
</evidence>
<dbReference type="Proteomes" id="UP000256601">
    <property type="component" value="Unassembled WGS sequence"/>
</dbReference>
<keyword evidence="5" id="KW-0498">Mitosis</keyword>
<evidence type="ECO:0000256" key="1">
    <source>
        <dbReference type="ARBA" id="ARBA00006445"/>
    </source>
</evidence>
<dbReference type="Gene3D" id="2.130.10.10">
    <property type="entry name" value="YVTN repeat-like/Quinoprotein amine dehydrogenase"/>
    <property type="match status" value="1"/>
</dbReference>